<dbReference type="GO" id="GO:0005730">
    <property type="term" value="C:nucleolus"/>
    <property type="evidence" value="ECO:0007669"/>
    <property type="project" value="UniProtKB-SubCell"/>
</dbReference>
<sequence length="99" mass="11710">MPKAKGKTRRQKFGYNVNRKRLNRNARRKAAPRIECSHIRHAWDHSKSVRQNLAEMGLAMDPNKAVPLRKRKIWRQKPAFQRRKETRCLGTSLTMSATW</sequence>
<keyword evidence="4" id="KW-0539">Nucleus</keyword>
<dbReference type="RefSeq" id="XP_012871550.1">
    <property type="nucleotide sequence ID" value="XM_013016096.1"/>
</dbReference>
<dbReference type="OrthoDB" id="285729at2759"/>
<keyword evidence="5" id="KW-1185">Reference proteome</keyword>
<dbReference type="GeneID" id="105985518"/>
<dbReference type="InterPro" id="IPR019002">
    <property type="entry name" value="Ribosome_biogenesis_Nop16"/>
</dbReference>
<reference evidence="6" key="1">
    <citation type="submission" date="2025-08" db="UniProtKB">
        <authorList>
            <consortium name="RefSeq"/>
        </authorList>
    </citation>
    <scope>IDENTIFICATION</scope>
    <source>
        <tissue evidence="6">Kidney</tissue>
    </source>
</reference>
<dbReference type="Pfam" id="PF09420">
    <property type="entry name" value="Nop16"/>
    <property type="match status" value="1"/>
</dbReference>
<evidence type="ECO:0000256" key="1">
    <source>
        <dbReference type="ARBA" id="ARBA00004604"/>
    </source>
</evidence>
<evidence type="ECO:0000256" key="2">
    <source>
        <dbReference type="ARBA" id="ARBA00008479"/>
    </source>
</evidence>
<proteinExistence type="inferred from homology"/>
<dbReference type="PANTHER" id="PTHR13243:SF1">
    <property type="entry name" value="NUCLEOLAR PROTEIN 16"/>
    <property type="match status" value="1"/>
</dbReference>
<evidence type="ECO:0000313" key="6">
    <source>
        <dbReference type="RefSeq" id="XP_012871550.1"/>
    </source>
</evidence>
<name>A0A1S3F5M8_DIPOR</name>
<comment type="similarity">
    <text evidence="2">Belongs to the NOP16 family.</text>
</comment>
<dbReference type="GO" id="GO:0042273">
    <property type="term" value="P:ribosomal large subunit biogenesis"/>
    <property type="evidence" value="ECO:0007669"/>
    <property type="project" value="TreeGrafter"/>
</dbReference>
<accession>A0A1S3F5M8</accession>
<dbReference type="Proteomes" id="UP000081671">
    <property type="component" value="Unplaced"/>
</dbReference>
<evidence type="ECO:0000256" key="3">
    <source>
        <dbReference type="ARBA" id="ARBA00015522"/>
    </source>
</evidence>
<evidence type="ECO:0000256" key="4">
    <source>
        <dbReference type="ARBA" id="ARBA00023242"/>
    </source>
</evidence>
<dbReference type="PANTHER" id="PTHR13243">
    <property type="entry name" value="HSPC111 PROTEIN-RELATED"/>
    <property type="match status" value="1"/>
</dbReference>
<evidence type="ECO:0000313" key="5">
    <source>
        <dbReference type="Proteomes" id="UP000081671"/>
    </source>
</evidence>
<dbReference type="CTD" id="51491"/>
<protein>
    <recommendedName>
        <fullName evidence="3">Nucleolar protein 16</fullName>
    </recommendedName>
</protein>
<dbReference type="AlphaFoldDB" id="A0A1S3F5M8"/>
<organism evidence="5 6">
    <name type="scientific">Dipodomys ordii</name>
    <name type="common">Ord's kangaroo rat</name>
    <dbReference type="NCBI Taxonomy" id="10020"/>
    <lineage>
        <taxon>Eukaryota</taxon>
        <taxon>Metazoa</taxon>
        <taxon>Chordata</taxon>
        <taxon>Craniata</taxon>
        <taxon>Vertebrata</taxon>
        <taxon>Euteleostomi</taxon>
        <taxon>Mammalia</taxon>
        <taxon>Eutheria</taxon>
        <taxon>Euarchontoglires</taxon>
        <taxon>Glires</taxon>
        <taxon>Rodentia</taxon>
        <taxon>Castorimorpha</taxon>
        <taxon>Heteromyidae</taxon>
        <taxon>Dipodomyinae</taxon>
        <taxon>Dipodomys</taxon>
    </lineage>
</organism>
<comment type="subcellular location">
    <subcellularLocation>
        <location evidence="1">Nucleus</location>
        <location evidence="1">Nucleolus</location>
    </subcellularLocation>
</comment>
<gene>
    <name evidence="6" type="primary">Nop16</name>
</gene>